<feature type="chain" id="PRO_5032273769" evidence="9">
    <location>
        <begin position="28"/>
        <end position="510"/>
    </location>
</feature>
<evidence type="ECO:0000256" key="6">
    <source>
        <dbReference type="ARBA" id="ARBA00023136"/>
    </source>
</evidence>
<keyword evidence="9" id="KW-0732">Signal</keyword>
<feature type="signal peptide" evidence="9">
    <location>
        <begin position="1"/>
        <end position="27"/>
    </location>
</feature>
<evidence type="ECO:0000256" key="2">
    <source>
        <dbReference type="ARBA" id="ARBA00007613"/>
    </source>
</evidence>
<dbReference type="SUPFAM" id="SSF56954">
    <property type="entry name" value="Outer membrane efflux proteins (OEP)"/>
    <property type="match status" value="1"/>
</dbReference>
<comment type="subcellular location">
    <subcellularLocation>
        <location evidence="1">Cell outer membrane</location>
    </subcellularLocation>
</comment>
<keyword evidence="5" id="KW-0812">Transmembrane</keyword>
<dbReference type="Gene3D" id="1.20.1600.10">
    <property type="entry name" value="Outer membrane efflux proteins (OEP)"/>
    <property type="match status" value="1"/>
</dbReference>
<evidence type="ECO:0000256" key="9">
    <source>
        <dbReference type="SAM" id="SignalP"/>
    </source>
</evidence>
<dbReference type="InterPro" id="IPR051906">
    <property type="entry name" value="TolC-like"/>
</dbReference>
<dbReference type="Proteomes" id="UP000543804">
    <property type="component" value="Unassembled WGS sequence"/>
</dbReference>
<evidence type="ECO:0000256" key="4">
    <source>
        <dbReference type="ARBA" id="ARBA00022452"/>
    </source>
</evidence>
<dbReference type="EMBL" id="JABAFA010000026">
    <property type="protein sequence ID" value="NMD99311.1"/>
    <property type="molecule type" value="Genomic_DNA"/>
</dbReference>
<comment type="caution">
    <text evidence="10">The sequence shown here is derived from an EMBL/GenBank/DDBJ whole genome shotgun (WGS) entry which is preliminary data.</text>
</comment>
<evidence type="ECO:0000256" key="5">
    <source>
        <dbReference type="ARBA" id="ARBA00022692"/>
    </source>
</evidence>
<evidence type="ECO:0000256" key="8">
    <source>
        <dbReference type="SAM" id="MobiDB-lite"/>
    </source>
</evidence>
<organism evidence="10 11">
    <name type="scientific">Selenomonas bovis</name>
    <dbReference type="NCBI Taxonomy" id="416586"/>
    <lineage>
        <taxon>Bacteria</taxon>
        <taxon>Bacillati</taxon>
        <taxon>Bacillota</taxon>
        <taxon>Negativicutes</taxon>
        <taxon>Selenomonadales</taxon>
        <taxon>Selenomonadaceae</taxon>
        <taxon>Selenomonas</taxon>
    </lineage>
</organism>
<dbReference type="PANTHER" id="PTHR30026:SF20">
    <property type="entry name" value="OUTER MEMBRANE PROTEIN TOLC"/>
    <property type="match status" value="1"/>
</dbReference>
<evidence type="ECO:0000256" key="1">
    <source>
        <dbReference type="ARBA" id="ARBA00004442"/>
    </source>
</evidence>
<gene>
    <name evidence="10" type="ORF">HF878_07505</name>
</gene>
<comment type="similarity">
    <text evidence="2">Belongs to the outer membrane factor (OMF) (TC 1.B.17) family.</text>
</comment>
<evidence type="ECO:0000313" key="11">
    <source>
        <dbReference type="Proteomes" id="UP000543804"/>
    </source>
</evidence>
<evidence type="ECO:0000313" key="10">
    <source>
        <dbReference type="EMBL" id="NMD99311.1"/>
    </source>
</evidence>
<keyword evidence="3" id="KW-0813">Transport</keyword>
<evidence type="ECO:0000256" key="3">
    <source>
        <dbReference type="ARBA" id="ARBA00022448"/>
    </source>
</evidence>
<keyword evidence="11" id="KW-1185">Reference proteome</keyword>
<dbReference type="RefSeq" id="WP_170077674.1">
    <property type="nucleotide sequence ID" value="NZ_JABAFA010000026.1"/>
</dbReference>
<feature type="region of interest" description="Disordered" evidence="8">
    <location>
        <begin position="442"/>
        <end position="510"/>
    </location>
</feature>
<keyword evidence="4" id="KW-1134">Transmembrane beta strand</keyword>
<dbReference type="GO" id="GO:1990281">
    <property type="term" value="C:efflux pump complex"/>
    <property type="evidence" value="ECO:0007669"/>
    <property type="project" value="TreeGrafter"/>
</dbReference>
<dbReference type="PANTHER" id="PTHR30026">
    <property type="entry name" value="OUTER MEMBRANE PROTEIN TOLC"/>
    <property type="match status" value="1"/>
</dbReference>
<name>A0A848BE62_9FIRM</name>
<dbReference type="GO" id="GO:0015562">
    <property type="term" value="F:efflux transmembrane transporter activity"/>
    <property type="evidence" value="ECO:0007669"/>
    <property type="project" value="InterPro"/>
</dbReference>
<dbReference type="Pfam" id="PF02321">
    <property type="entry name" value="OEP"/>
    <property type="match status" value="2"/>
</dbReference>
<dbReference type="AlphaFoldDB" id="A0A848BE62"/>
<proteinExistence type="inferred from homology"/>
<dbReference type="GO" id="GO:0015288">
    <property type="term" value="F:porin activity"/>
    <property type="evidence" value="ECO:0007669"/>
    <property type="project" value="TreeGrafter"/>
</dbReference>
<keyword evidence="7" id="KW-0998">Cell outer membrane</keyword>
<accession>A0A848BE62</accession>
<keyword evidence="6" id="KW-0472">Membrane</keyword>
<sequence>MKRYFRRGAAALAAAALLLAQAPQAQARDLSLADAIAQALAANTGLRVTAQDERTAAAALREAKGQNGFSLTGSGGLDASQSKGEDRTDGLSLKLNGTLPLYTGGKNEARIDAAALGTDIAALTTERAREELKYSVIKAYFDALEARKTIAVDQESADNYQAHLTNVQQLYEAGSKARIDVLRASVELSDARQTLIKAQNSYEVDLATLRNLLNIDRSEPLTLTDDFVYDTFDISLSDCIGYALRSRKDLLVDRYTLQQKELAVKEAKAGLRPSVSLSAGTGLSQNFEPKGRDSHSWNAGVAASWNLFDSGVTRAAIDEAEAARDKAALALQKARQDVDLAVREAYYNMREAEHRMSSTADAVGQAQQDYYIAWEKYRAGEGIMLDVIDAQTALSKARLNEISAQYDYVRCKAQVVDAMGTGLTDSERAAAARLDASVLQQAVTPAGARQDRETKGLAARQAEKQQAAEQPGQAAAKAAEAGENARAVAADAQETADDVAGELAGNEGAE</sequence>
<reference evidence="10 11" key="1">
    <citation type="submission" date="2020-04" db="EMBL/GenBank/DDBJ databases">
        <authorList>
            <person name="Hitch T.C.A."/>
            <person name="Wylensek D."/>
            <person name="Clavel T."/>
        </authorList>
    </citation>
    <scope>NUCLEOTIDE SEQUENCE [LARGE SCALE GENOMIC DNA]</scope>
    <source>
        <strain evidence="10 11">PG-130-P53-12</strain>
    </source>
</reference>
<protein>
    <submittedName>
        <fullName evidence="10">TolC family protein</fullName>
    </submittedName>
</protein>
<evidence type="ECO:0000256" key="7">
    <source>
        <dbReference type="ARBA" id="ARBA00023237"/>
    </source>
</evidence>
<feature type="region of interest" description="Disordered" evidence="8">
    <location>
        <begin position="71"/>
        <end position="91"/>
    </location>
</feature>
<dbReference type="InterPro" id="IPR003423">
    <property type="entry name" value="OMP_efflux"/>
</dbReference>
<dbReference type="GO" id="GO:0009279">
    <property type="term" value="C:cell outer membrane"/>
    <property type="evidence" value="ECO:0007669"/>
    <property type="project" value="UniProtKB-SubCell"/>
</dbReference>
<feature type="compositionally biased region" description="Low complexity" evidence="8">
    <location>
        <begin position="458"/>
        <end position="492"/>
    </location>
</feature>